<sequence length="245" mass="26872">MTETGSGSAESSGMSRDETPVGGTVTATLQRRIFKAPKWWRRGGWRRVFGCVAVFLSLIVAYFAISLFQVWSTGRSHHHGQVDAIVVMGAAQYDGRPSPQLQARLDHVIELWKEGVAPTIIVTGGNQPGDRFTEAESSTKYLVKNGVPEEVIIGEDTGRSSWESLQNVAELARDRAIGTIVLVSDPYHSLRIRLMAEELGFRAYSSSTTTSPVHGWSNFKRHLEETAGVGLGRILGFDRVESLLG</sequence>
<organism evidence="4">
    <name type="scientific">freshwater metagenome</name>
    <dbReference type="NCBI Taxonomy" id="449393"/>
    <lineage>
        <taxon>unclassified sequences</taxon>
        <taxon>metagenomes</taxon>
        <taxon>ecological metagenomes</taxon>
    </lineage>
</organism>
<gene>
    <name evidence="4" type="ORF">UFOPK2658_01535</name>
</gene>
<keyword evidence="2" id="KW-1133">Transmembrane helix</keyword>
<feature type="region of interest" description="Disordered" evidence="1">
    <location>
        <begin position="1"/>
        <end position="22"/>
    </location>
</feature>
<feature type="transmembrane region" description="Helical" evidence="2">
    <location>
        <begin position="48"/>
        <end position="71"/>
    </location>
</feature>
<dbReference type="AlphaFoldDB" id="A0A6J6S102"/>
<keyword evidence="2" id="KW-0472">Membrane</keyword>
<dbReference type="InterPro" id="IPR051599">
    <property type="entry name" value="Cell_Envelope_Assoc"/>
</dbReference>
<proteinExistence type="predicted"/>
<evidence type="ECO:0000259" key="3">
    <source>
        <dbReference type="Pfam" id="PF02698"/>
    </source>
</evidence>
<feature type="domain" description="DUF218" evidence="3">
    <location>
        <begin position="83"/>
        <end position="212"/>
    </location>
</feature>
<evidence type="ECO:0000256" key="2">
    <source>
        <dbReference type="SAM" id="Phobius"/>
    </source>
</evidence>
<dbReference type="GO" id="GO:0005886">
    <property type="term" value="C:plasma membrane"/>
    <property type="evidence" value="ECO:0007669"/>
    <property type="project" value="TreeGrafter"/>
</dbReference>
<dbReference type="EMBL" id="CAEZYH010000087">
    <property type="protein sequence ID" value="CAB4728452.1"/>
    <property type="molecule type" value="Genomic_DNA"/>
</dbReference>
<evidence type="ECO:0000256" key="1">
    <source>
        <dbReference type="SAM" id="MobiDB-lite"/>
    </source>
</evidence>
<reference evidence="4" key="1">
    <citation type="submission" date="2020-05" db="EMBL/GenBank/DDBJ databases">
        <authorList>
            <person name="Chiriac C."/>
            <person name="Salcher M."/>
            <person name="Ghai R."/>
            <person name="Kavagutti S V."/>
        </authorList>
    </citation>
    <scope>NUCLEOTIDE SEQUENCE</scope>
</reference>
<dbReference type="InterPro" id="IPR014729">
    <property type="entry name" value="Rossmann-like_a/b/a_fold"/>
</dbReference>
<dbReference type="Pfam" id="PF02698">
    <property type="entry name" value="DUF218"/>
    <property type="match status" value="1"/>
</dbReference>
<dbReference type="PANTHER" id="PTHR30336:SF20">
    <property type="entry name" value="DUF218 DOMAIN-CONTAINING PROTEIN"/>
    <property type="match status" value="1"/>
</dbReference>
<dbReference type="InterPro" id="IPR003848">
    <property type="entry name" value="DUF218"/>
</dbReference>
<protein>
    <submittedName>
        <fullName evidence="4">Unannotated protein</fullName>
    </submittedName>
</protein>
<dbReference type="PANTHER" id="PTHR30336">
    <property type="entry name" value="INNER MEMBRANE PROTEIN, PROBABLE PERMEASE"/>
    <property type="match status" value="1"/>
</dbReference>
<dbReference type="Gene3D" id="3.40.50.620">
    <property type="entry name" value="HUPs"/>
    <property type="match status" value="1"/>
</dbReference>
<name>A0A6J6S102_9ZZZZ</name>
<accession>A0A6J6S102</accession>
<feature type="compositionally biased region" description="Low complexity" evidence="1">
    <location>
        <begin position="1"/>
        <end position="14"/>
    </location>
</feature>
<evidence type="ECO:0000313" key="4">
    <source>
        <dbReference type="EMBL" id="CAB4728452.1"/>
    </source>
</evidence>
<keyword evidence="2" id="KW-0812">Transmembrane</keyword>
<dbReference type="CDD" id="cd06259">
    <property type="entry name" value="YdcF-like"/>
    <property type="match status" value="1"/>
</dbReference>